<dbReference type="EMBL" id="JAQQKX010000004">
    <property type="protein sequence ID" value="MDC7682876.1"/>
    <property type="molecule type" value="Genomic_DNA"/>
</dbReference>
<comment type="similarity">
    <text evidence="2">Belongs to the ABC-2 integral membrane protein family.</text>
</comment>
<accession>A0ABT5HS31</accession>
<reference evidence="11 12" key="1">
    <citation type="submission" date="2023-01" db="EMBL/GenBank/DDBJ databases">
        <title>Novel species of the genus Asticcacaulis isolated from rivers.</title>
        <authorList>
            <person name="Lu H."/>
        </authorList>
    </citation>
    <scope>NUCLEOTIDE SEQUENCE [LARGE SCALE GENOMIC DNA]</scope>
    <source>
        <strain evidence="11 12">BYS171W</strain>
    </source>
</reference>
<evidence type="ECO:0000256" key="8">
    <source>
        <dbReference type="ARBA" id="ARBA00023136"/>
    </source>
</evidence>
<feature type="transmembrane region" description="Helical" evidence="9">
    <location>
        <begin position="67"/>
        <end position="85"/>
    </location>
</feature>
<evidence type="ECO:0000313" key="11">
    <source>
        <dbReference type="EMBL" id="MDC7682876.1"/>
    </source>
</evidence>
<evidence type="ECO:0000256" key="2">
    <source>
        <dbReference type="ARBA" id="ARBA00007783"/>
    </source>
</evidence>
<evidence type="ECO:0000256" key="5">
    <source>
        <dbReference type="ARBA" id="ARBA00022692"/>
    </source>
</evidence>
<keyword evidence="4" id="KW-1003">Cell membrane</keyword>
<proteinExistence type="inferred from homology"/>
<evidence type="ECO:0000256" key="7">
    <source>
        <dbReference type="ARBA" id="ARBA00023047"/>
    </source>
</evidence>
<evidence type="ECO:0000256" key="9">
    <source>
        <dbReference type="SAM" id="Phobius"/>
    </source>
</evidence>
<evidence type="ECO:0000313" key="12">
    <source>
        <dbReference type="Proteomes" id="UP001214854"/>
    </source>
</evidence>
<feature type="domain" description="ABC-2 type transporter transmembrane" evidence="10">
    <location>
        <begin position="36"/>
        <end position="219"/>
    </location>
</feature>
<evidence type="ECO:0000256" key="6">
    <source>
        <dbReference type="ARBA" id="ARBA00022989"/>
    </source>
</evidence>
<comment type="subcellular location">
    <subcellularLocation>
        <location evidence="1">Cell membrane</location>
        <topology evidence="1">Multi-pass membrane protein</topology>
    </subcellularLocation>
</comment>
<evidence type="ECO:0000256" key="3">
    <source>
        <dbReference type="ARBA" id="ARBA00022448"/>
    </source>
</evidence>
<keyword evidence="12" id="KW-1185">Reference proteome</keyword>
<feature type="transmembrane region" description="Helical" evidence="9">
    <location>
        <begin position="176"/>
        <end position="194"/>
    </location>
</feature>
<keyword evidence="6 9" id="KW-1133">Transmembrane helix</keyword>
<protein>
    <submittedName>
        <fullName evidence="11">ABC transporter permease</fullName>
    </submittedName>
</protein>
<keyword evidence="3" id="KW-0813">Transport</keyword>
<comment type="caution">
    <text evidence="11">The sequence shown here is derived from an EMBL/GenBank/DDBJ whole genome shotgun (WGS) entry which is preliminary data.</text>
</comment>
<sequence length="260" mass="29791">MFTKAINDFRGGIKLSHVWSYQAYHEVSAKYKRTIFGSLWIVGSMVFLSVAFAIVSSAIFHQDVKQILPYIMGGLTAFTLISFILTEAPELFMSNSGIISNHAYPFSYYILEAVLKCFIVFAHNIIVFEIIQALCTGLPVPHWSILIALPLVYVNMLTWGTLVAMISARYRDMRYLLPYLNTVVMFMTPLMFRADSISPSKRLLIDLNPFYPFIEMLRSPLMGQPMALQYWYSAAGITVLGILVWLIFFNAFRNRIAFWI</sequence>
<evidence type="ECO:0000256" key="4">
    <source>
        <dbReference type="ARBA" id="ARBA00022475"/>
    </source>
</evidence>
<feature type="transmembrane region" description="Helical" evidence="9">
    <location>
        <begin position="143"/>
        <end position="164"/>
    </location>
</feature>
<feature type="transmembrane region" description="Helical" evidence="9">
    <location>
        <begin position="106"/>
        <end position="131"/>
    </location>
</feature>
<keyword evidence="7" id="KW-0625">Polysaccharide transport</keyword>
<keyword evidence="8 9" id="KW-0472">Membrane</keyword>
<feature type="transmembrane region" description="Helical" evidence="9">
    <location>
        <begin position="39"/>
        <end position="61"/>
    </location>
</feature>
<feature type="transmembrane region" description="Helical" evidence="9">
    <location>
        <begin position="230"/>
        <end position="252"/>
    </location>
</feature>
<evidence type="ECO:0000259" key="10">
    <source>
        <dbReference type="Pfam" id="PF01061"/>
    </source>
</evidence>
<organism evidence="11 12">
    <name type="scientific">Asticcacaulis aquaticus</name>
    <dbReference type="NCBI Taxonomy" id="2984212"/>
    <lineage>
        <taxon>Bacteria</taxon>
        <taxon>Pseudomonadati</taxon>
        <taxon>Pseudomonadota</taxon>
        <taxon>Alphaproteobacteria</taxon>
        <taxon>Caulobacterales</taxon>
        <taxon>Caulobacteraceae</taxon>
        <taxon>Asticcacaulis</taxon>
    </lineage>
</organism>
<name>A0ABT5HS31_9CAUL</name>
<keyword evidence="7" id="KW-0762">Sugar transport</keyword>
<gene>
    <name evidence="11" type="ORF">PQU92_06285</name>
</gene>
<dbReference type="Pfam" id="PF01061">
    <property type="entry name" value="ABC2_membrane"/>
    <property type="match status" value="1"/>
</dbReference>
<keyword evidence="5 9" id="KW-0812">Transmembrane</keyword>
<dbReference type="Proteomes" id="UP001214854">
    <property type="component" value="Unassembled WGS sequence"/>
</dbReference>
<dbReference type="PANTHER" id="PTHR30413:SF10">
    <property type="entry name" value="CAPSULE POLYSACCHARIDE EXPORT INNER-MEMBRANE PROTEIN CTRC"/>
    <property type="match status" value="1"/>
</dbReference>
<dbReference type="PANTHER" id="PTHR30413">
    <property type="entry name" value="INNER MEMBRANE TRANSPORT PERMEASE"/>
    <property type="match status" value="1"/>
</dbReference>
<dbReference type="RefSeq" id="WP_272747363.1">
    <property type="nucleotide sequence ID" value="NZ_JAQQKX010000004.1"/>
</dbReference>
<evidence type="ECO:0000256" key="1">
    <source>
        <dbReference type="ARBA" id="ARBA00004651"/>
    </source>
</evidence>
<dbReference type="InterPro" id="IPR013525">
    <property type="entry name" value="ABC2_TM"/>
</dbReference>